<keyword evidence="4" id="KW-1185">Reference proteome</keyword>
<keyword evidence="2" id="KW-0732">Signal</keyword>
<protein>
    <submittedName>
        <fullName evidence="3">Acid phosphatase</fullName>
    </submittedName>
</protein>
<dbReference type="InterPro" id="IPR017850">
    <property type="entry name" value="Alkaline_phosphatase_core_sf"/>
</dbReference>
<gene>
    <name evidence="3" type="ORF">WPS_16700</name>
</gene>
<dbReference type="GO" id="GO:0042578">
    <property type="term" value="F:phosphoric ester hydrolase activity"/>
    <property type="evidence" value="ECO:0007669"/>
    <property type="project" value="UniProtKB-ARBA"/>
</dbReference>
<organism evidence="3 4">
    <name type="scientific">Vulcanimicrobium alpinum</name>
    <dbReference type="NCBI Taxonomy" id="3016050"/>
    <lineage>
        <taxon>Bacteria</taxon>
        <taxon>Bacillati</taxon>
        <taxon>Vulcanimicrobiota</taxon>
        <taxon>Vulcanimicrobiia</taxon>
        <taxon>Vulcanimicrobiales</taxon>
        <taxon>Vulcanimicrobiaceae</taxon>
        <taxon>Vulcanimicrobium</taxon>
    </lineage>
</organism>
<dbReference type="PANTHER" id="PTHR31956:SF1">
    <property type="entry name" value="NON-SPECIFIC PHOSPHOLIPASE C1"/>
    <property type="match status" value="1"/>
</dbReference>
<evidence type="ECO:0000313" key="3">
    <source>
        <dbReference type="EMBL" id="BDE06394.1"/>
    </source>
</evidence>
<feature type="signal peptide" evidence="2">
    <location>
        <begin position="1"/>
        <end position="27"/>
    </location>
</feature>
<dbReference type="InterPro" id="IPR007312">
    <property type="entry name" value="Phosphoesterase"/>
</dbReference>
<dbReference type="KEGG" id="vab:WPS_16700"/>
<sequence>MTRFLLSVTRVAIAACSIAAIRTAAVAAPMPQPQHVVVVIEENHSLAQIVGSTNAAYLNALAKRGALFVHAHGVTHPSLPNYLALFAGVTNDNGDGCPATGFDVHAPNLASELLAAHRTFAGYAEALPATGSSVCAAGTYARKHAPWTEFANVPRSLQRPLSALTSFDALPTVAFIIPDVDNDMHDGTIAQADAWARAHLDPLVRWADAHDTLLIVTWDEGYDDPNTVPTFFVGPMVKPGRYTQRIDHYNVLRTLEAMYGLPSIGRARSVATIAGWWR</sequence>
<keyword evidence="1" id="KW-0378">Hydrolase</keyword>
<dbReference type="AlphaFoldDB" id="A0AAN1XVZ2"/>
<feature type="chain" id="PRO_5042943032" evidence="2">
    <location>
        <begin position="28"/>
        <end position="278"/>
    </location>
</feature>
<evidence type="ECO:0000313" key="4">
    <source>
        <dbReference type="Proteomes" id="UP001317532"/>
    </source>
</evidence>
<dbReference type="Proteomes" id="UP001317532">
    <property type="component" value="Chromosome"/>
</dbReference>
<dbReference type="PANTHER" id="PTHR31956">
    <property type="entry name" value="NON-SPECIFIC PHOSPHOLIPASE C4-RELATED"/>
    <property type="match status" value="1"/>
</dbReference>
<dbReference type="SUPFAM" id="SSF53649">
    <property type="entry name" value="Alkaline phosphatase-like"/>
    <property type="match status" value="1"/>
</dbReference>
<evidence type="ECO:0000256" key="2">
    <source>
        <dbReference type="SAM" id="SignalP"/>
    </source>
</evidence>
<dbReference type="Pfam" id="PF04185">
    <property type="entry name" value="Phosphoesterase"/>
    <property type="match status" value="1"/>
</dbReference>
<accession>A0AAN1XVZ2</accession>
<dbReference type="EMBL" id="AP025523">
    <property type="protein sequence ID" value="BDE06394.1"/>
    <property type="molecule type" value="Genomic_DNA"/>
</dbReference>
<proteinExistence type="predicted"/>
<dbReference type="RefSeq" id="WP_317997356.1">
    <property type="nucleotide sequence ID" value="NZ_AP025523.1"/>
</dbReference>
<name>A0AAN1XVZ2_UNVUL</name>
<evidence type="ECO:0000256" key="1">
    <source>
        <dbReference type="ARBA" id="ARBA00022801"/>
    </source>
</evidence>
<dbReference type="Gene3D" id="3.40.720.10">
    <property type="entry name" value="Alkaline Phosphatase, subunit A"/>
    <property type="match status" value="1"/>
</dbReference>
<reference evidence="3 4" key="1">
    <citation type="journal article" date="2022" name="ISME Commun">
        <title>Vulcanimicrobium alpinus gen. nov. sp. nov., the first cultivated representative of the candidate phylum 'Eremiobacterota', is a metabolically versatile aerobic anoxygenic phototroph.</title>
        <authorList>
            <person name="Yabe S."/>
            <person name="Muto K."/>
            <person name="Abe K."/>
            <person name="Yokota A."/>
            <person name="Staudigel H."/>
            <person name="Tebo B.M."/>
        </authorList>
    </citation>
    <scope>NUCLEOTIDE SEQUENCE [LARGE SCALE GENOMIC DNA]</scope>
    <source>
        <strain evidence="3 4">WC8-2</strain>
    </source>
</reference>